<dbReference type="SUPFAM" id="SSF48403">
    <property type="entry name" value="Ankyrin repeat"/>
    <property type="match status" value="1"/>
</dbReference>
<gene>
    <name evidence="4" type="ORF">EHQ49_15070</name>
</gene>
<evidence type="ECO:0000313" key="4">
    <source>
        <dbReference type="EMBL" id="TGL37542.1"/>
    </source>
</evidence>
<organism evidence="4 5">
    <name type="scientific">Leptospira perdikensis</name>
    <dbReference type="NCBI Taxonomy" id="2484948"/>
    <lineage>
        <taxon>Bacteria</taxon>
        <taxon>Pseudomonadati</taxon>
        <taxon>Spirochaetota</taxon>
        <taxon>Spirochaetia</taxon>
        <taxon>Leptospirales</taxon>
        <taxon>Leptospiraceae</taxon>
        <taxon>Leptospira</taxon>
    </lineage>
</organism>
<keyword evidence="2 3" id="KW-0040">ANK repeat</keyword>
<keyword evidence="1" id="KW-0677">Repeat</keyword>
<dbReference type="SMART" id="SM00248">
    <property type="entry name" value="ANK"/>
    <property type="match status" value="4"/>
</dbReference>
<reference evidence="4" key="1">
    <citation type="journal article" date="2019" name="PLoS Negl. Trop. Dis.">
        <title>Revisiting the worldwide diversity of Leptospira species in the environment.</title>
        <authorList>
            <person name="Vincent A.T."/>
            <person name="Schiettekatte O."/>
            <person name="Bourhy P."/>
            <person name="Veyrier F.J."/>
            <person name="Picardeau M."/>
        </authorList>
    </citation>
    <scope>NUCLEOTIDE SEQUENCE [LARGE SCALE GENOMIC DNA]</scope>
    <source>
        <strain evidence="4">201702692</strain>
    </source>
</reference>
<proteinExistence type="predicted"/>
<dbReference type="InterPro" id="IPR002110">
    <property type="entry name" value="Ankyrin_rpt"/>
</dbReference>
<dbReference type="InterPro" id="IPR036770">
    <property type="entry name" value="Ankyrin_rpt-contain_sf"/>
</dbReference>
<dbReference type="OrthoDB" id="346006at2"/>
<dbReference type="AlphaFoldDB" id="A0A4R9JDB8"/>
<dbReference type="EMBL" id="RQGA01000014">
    <property type="protein sequence ID" value="TGL37542.1"/>
    <property type="molecule type" value="Genomic_DNA"/>
</dbReference>
<evidence type="ECO:0000256" key="3">
    <source>
        <dbReference type="PROSITE-ProRule" id="PRU00023"/>
    </source>
</evidence>
<dbReference type="Proteomes" id="UP000298125">
    <property type="component" value="Unassembled WGS sequence"/>
</dbReference>
<dbReference type="RefSeq" id="WP_135580464.1">
    <property type="nucleotide sequence ID" value="NZ_RQGA01000014.1"/>
</dbReference>
<dbReference type="Gene3D" id="1.25.40.20">
    <property type="entry name" value="Ankyrin repeat-containing domain"/>
    <property type="match status" value="2"/>
</dbReference>
<dbReference type="Pfam" id="PF12796">
    <property type="entry name" value="Ank_2"/>
    <property type="match status" value="1"/>
</dbReference>
<evidence type="ECO:0000313" key="5">
    <source>
        <dbReference type="Proteomes" id="UP000298125"/>
    </source>
</evidence>
<keyword evidence="5" id="KW-1185">Reference proteome</keyword>
<name>A0A4R9JDB8_9LEPT</name>
<sequence>MKKNIPLFLLWAFVSCASLPYTIEDRKFDKAKQMIEEGADVNQTSDCFHALTIAAMEGDEGLVKLLLDKGAKVENRSKECDYTDRIGPFKMKFRWGARTALDRVANAKIAKLLLAKGANPNIAGYREYSFGPDYDAALWNAALWNAVRIADFELVKVLVEAGANVNVYNKSGKNAIWEMAEARKSQGKPEFLSYLQSKGMKKLEITDVKAKSTDGKILTKYKHIATGAVTEMSADIAKGVYENPKNYSALTLNAADGAYYHYAEFVWAETGQNLYEWYLLRQKKTGTLK</sequence>
<dbReference type="PANTHER" id="PTHR24126:SF14">
    <property type="entry name" value="ANK_REP_REGION DOMAIN-CONTAINING PROTEIN"/>
    <property type="match status" value="1"/>
</dbReference>
<dbReference type="Pfam" id="PF00023">
    <property type="entry name" value="Ank"/>
    <property type="match status" value="1"/>
</dbReference>
<feature type="repeat" description="ANK" evidence="3">
    <location>
        <begin position="138"/>
        <end position="170"/>
    </location>
</feature>
<dbReference type="PANTHER" id="PTHR24126">
    <property type="entry name" value="ANKYRIN REPEAT, PH AND SEC7 DOMAIN CONTAINING PROTEIN SECG-RELATED"/>
    <property type="match status" value="1"/>
</dbReference>
<evidence type="ECO:0000256" key="1">
    <source>
        <dbReference type="ARBA" id="ARBA00022737"/>
    </source>
</evidence>
<comment type="caution">
    <text evidence="4">The sequence shown here is derived from an EMBL/GenBank/DDBJ whole genome shotgun (WGS) entry which is preliminary data.</text>
</comment>
<feature type="repeat" description="ANK" evidence="3">
    <location>
        <begin position="46"/>
        <end position="78"/>
    </location>
</feature>
<accession>A0A4R9JDB8</accession>
<dbReference type="PROSITE" id="PS50088">
    <property type="entry name" value="ANK_REPEAT"/>
    <property type="match status" value="2"/>
</dbReference>
<evidence type="ECO:0000256" key="2">
    <source>
        <dbReference type="ARBA" id="ARBA00023043"/>
    </source>
</evidence>
<dbReference type="PROSITE" id="PS51257">
    <property type="entry name" value="PROKAR_LIPOPROTEIN"/>
    <property type="match status" value="1"/>
</dbReference>
<protein>
    <submittedName>
        <fullName evidence="4">Ankyrin repeat domain-containing protein</fullName>
    </submittedName>
</protein>